<dbReference type="OrthoDB" id="2282627at2759"/>
<dbReference type="EMBL" id="CAJVPJ010000102">
    <property type="protein sequence ID" value="CAG8477916.1"/>
    <property type="molecule type" value="Genomic_DNA"/>
</dbReference>
<dbReference type="GO" id="GO:0005886">
    <property type="term" value="C:plasma membrane"/>
    <property type="evidence" value="ECO:0007669"/>
    <property type="project" value="TreeGrafter"/>
</dbReference>
<dbReference type="AlphaFoldDB" id="A0A9N8WC49"/>
<dbReference type="SUPFAM" id="SSF81321">
    <property type="entry name" value="Family A G protein-coupled receptor-like"/>
    <property type="match status" value="1"/>
</dbReference>
<accession>A0A9N8WC49</accession>
<feature type="region of interest" description="Disordered" evidence="5">
    <location>
        <begin position="608"/>
        <end position="630"/>
    </location>
</feature>
<sequence>MSIHKIIRAVNDTSFIPTGDDPSSDQSGGGGSFDPSTGNSDPSSSYSPPFSNDSFYPSNYDELDYQANVVYNLNNWLSVVSIVGGLTVLIVMISIWLYDRKLVNRVSLRLTAVISFIDILAAISVIVYTQVPGEDNIGCMILGWTLSFLPQCYLFLTVMIAFNLQLVFLHRRKVASFSDKWYIPVAIFIAFIINLPPAIFHVFGYESSSSSCFYRTDAFSTKEMLYWKLFTFILPCALTMIYCTVILSIIVFKIKFVNKKIASIGGGTSSRRSEKERQKELLVLKLVSRITLYAVVPLITVGGIVVTYMFDVVAPETPFGIIVWSDVGSSLPGFFNCLAFLFDPAIHNALRKIKKDLISKYGPSSPFSPPMSPLSPLTAFSPTMVASSINSSKLSSTHRASYINAMRGELKDFKSENMRLSFNPAGMTKLEQRLTKVEIERRENRSKFMVWFVRTFLIGGSDHQRTEIGSNGVNSGKDISQQYQQGSISQNTYTPPNAAASPTVFSTQTIISAVPLAKKKKNKGKWFLKKKERKSEASFIQVTVSRTPEPEPQHKIIEMYSDNEDDNKDYSSVYDNLDCVDACASYSSSIGQYSDTLAPSFSSFLSSPFRTSTSSFSTAKDPDEIEIEKL</sequence>
<keyword evidence="4 6" id="KW-0472">Membrane</keyword>
<evidence type="ECO:0000313" key="8">
    <source>
        <dbReference type="Proteomes" id="UP000789572"/>
    </source>
</evidence>
<dbReference type="PANTHER" id="PTHR23112:SF0">
    <property type="entry name" value="TRANSMEMBRANE PROTEIN 116"/>
    <property type="match status" value="1"/>
</dbReference>
<feature type="region of interest" description="Disordered" evidence="5">
    <location>
        <begin position="13"/>
        <end position="50"/>
    </location>
</feature>
<keyword evidence="2 6" id="KW-0812">Transmembrane</keyword>
<keyword evidence="8" id="KW-1185">Reference proteome</keyword>
<evidence type="ECO:0000313" key="7">
    <source>
        <dbReference type="EMBL" id="CAG8477916.1"/>
    </source>
</evidence>
<feature type="transmembrane region" description="Helical" evidence="6">
    <location>
        <begin position="225"/>
        <end position="252"/>
    </location>
</feature>
<feature type="transmembrane region" description="Helical" evidence="6">
    <location>
        <begin position="76"/>
        <end position="98"/>
    </location>
</feature>
<dbReference type="Gene3D" id="1.20.1070.10">
    <property type="entry name" value="Rhodopsin 7-helix transmembrane proteins"/>
    <property type="match status" value="1"/>
</dbReference>
<dbReference type="GO" id="GO:0004930">
    <property type="term" value="F:G protein-coupled receptor activity"/>
    <property type="evidence" value="ECO:0007669"/>
    <property type="project" value="TreeGrafter"/>
</dbReference>
<feature type="transmembrane region" description="Helical" evidence="6">
    <location>
        <begin position="148"/>
        <end position="169"/>
    </location>
</feature>
<feature type="transmembrane region" description="Helical" evidence="6">
    <location>
        <begin position="290"/>
        <end position="310"/>
    </location>
</feature>
<feature type="transmembrane region" description="Helical" evidence="6">
    <location>
        <begin position="110"/>
        <end position="128"/>
    </location>
</feature>
<evidence type="ECO:0000256" key="1">
    <source>
        <dbReference type="ARBA" id="ARBA00004141"/>
    </source>
</evidence>
<keyword evidence="3 6" id="KW-1133">Transmembrane helix</keyword>
<comment type="subcellular location">
    <subcellularLocation>
        <location evidence="1">Membrane</location>
        <topology evidence="1">Multi-pass membrane protein</topology>
    </subcellularLocation>
</comment>
<feature type="transmembrane region" description="Helical" evidence="6">
    <location>
        <begin position="181"/>
        <end position="205"/>
    </location>
</feature>
<dbReference type="Proteomes" id="UP000789572">
    <property type="component" value="Unassembled WGS sequence"/>
</dbReference>
<feature type="compositionally biased region" description="Low complexity" evidence="5">
    <location>
        <begin position="608"/>
        <end position="619"/>
    </location>
</feature>
<evidence type="ECO:0000256" key="5">
    <source>
        <dbReference type="SAM" id="MobiDB-lite"/>
    </source>
</evidence>
<evidence type="ECO:0000256" key="4">
    <source>
        <dbReference type="ARBA" id="ARBA00023136"/>
    </source>
</evidence>
<reference evidence="7" key="1">
    <citation type="submission" date="2021-06" db="EMBL/GenBank/DDBJ databases">
        <authorList>
            <person name="Kallberg Y."/>
            <person name="Tangrot J."/>
            <person name="Rosling A."/>
        </authorList>
    </citation>
    <scope>NUCLEOTIDE SEQUENCE</scope>
    <source>
        <strain evidence="7">IA702</strain>
    </source>
</reference>
<organism evidence="7 8">
    <name type="scientific">Paraglomus occultum</name>
    <dbReference type="NCBI Taxonomy" id="144539"/>
    <lineage>
        <taxon>Eukaryota</taxon>
        <taxon>Fungi</taxon>
        <taxon>Fungi incertae sedis</taxon>
        <taxon>Mucoromycota</taxon>
        <taxon>Glomeromycotina</taxon>
        <taxon>Glomeromycetes</taxon>
        <taxon>Paraglomerales</taxon>
        <taxon>Paraglomeraceae</taxon>
        <taxon>Paraglomus</taxon>
    </lineage>
</organism>
<feature type="compositionally biased region" description="Low complexity" evidence="5">
    <location>
        <begin position="33"/>
        <end position="50"/>
    </location>
</feature>
<dbReference type="CDD" id="cd00637">
    <property type="entry name" value="7tm_classA_rhodopsin-like"/>
    <property type="match status" value="1"/>
</dbReference>
<protein>
    <submittedName>
        <fullName evidence="7">4624_t:CDS:1</fullName>
    </submittedName>
</protein>
<evidence type="ECO:0000256" key="2">
    <source>
        <dbReference type="ARBA" id="ARBA00022692"/>
    </source>
</evidence>
<gene>
    <name evidence="7" type="ORF">POCULU_LOCUS1381</name>
</gene>
<dbReference type="PANTHER" id="PTHR23112">
    <property type="entry name" value="G PROTEIN-COUPLED RECEPTOR 157-RELATED"/>
    <property type="match status" value="1"/>
</dbReference>
<name>A0A9N8WC49_9GLOM</name>
<comment type="caution">
    <text evidence="7">The sequence shown here is derived from an EMBL/GenBank/DDBJ whole genome shotgun (WGS) entry which is preliminary data.</text>
</comment>
<evidence type="ECO:0000256" key="3">
    <source>
        <dbReference type="ARBA" id="ARBA00022989"/>
    </source>
</evidence>
<proteinExistence type="predicted"/>
<dbReference type="GO" id="GO:0007189">
    <property type="term" value="P:adenylate cyclase-activating G protein-coupled receptor signaling pathway"/>
    <property type="evidence" value="ECO:0007669"/>
    <property type="project" value="TreeGrafter"/>
</dbReference>
<evidence type="ECO:0000256" key="6">
    <source>
        <dbReference type="SAM" id="Phobius"/>
    </source>
</evidence>